<accession>A0A3S3Q0G4</accession>
<name>A0A3S3Q0G4_9ACAR</name>
<dbReference type="EMBL" id="NCKU01001653">
    <property type="protein sequence ID" value="RWS11568.1"/>
    <property type="molecule type" value="Genomic_DNA"/>
</dbReference>
<keyword evidence="3" id="KW-1185">Reference proteome</keyword>
<dbReference type="STRING" id="1965070.A0A3S3Q0G4"/>
<evidence type="ECO:0000313" key="2">
    <source>
        <dbReference type="EMBL" id="RWS11568.1"/>
    </source>
</evidence>
<dbReference type="InterPro" id="IPR008279">
    <property type="entry name" value="PEP-util_enz_mobile_dom"/>
</dbReference>
<protein>
    <recommendedName>
        <fullName evidence="1">PEP-utilising enzyme mobile domain-containing protein</fullName>
    </recommendedName>
</protein>
<dbReference type="OrthoDB" id="6123450at2759"/>
<comment type="caution">
    <text evidence="2">The sequence shown here is derived from an EMBL/GenBank/DDBJ whole genome shotgun (WGS) entry which is preliminary data.</text>
</comment>
<dbReference type="InterPro" id="IPR051549">
    <property type="entry name" value="PEP_Utilizing_Enz"/>
</dbReference>
<dbReference type="PANTHER" id="PTHR43615:SF1">
    <property type="entry name" value="PPDK_N DOMAIN-CONTAINING PROTEIN"/>
    <property type="match status" value="1"/>
</dbReference>
<gene>
    <name evidence="2" type="ORF">B4U79_06278</name>
</gene>
<dbReference type="AlphaFoldDB" id="A0A3S3Q0G4"/>
<dbReference type="PANTHER" id="PTHR43615">
    <property type="entry name" value="PHOSPHOENOLPYRUVATE SYNTHASE-RELATED"/>
    <property type="match status" value="1"/>
</dbReference>
<dbReference type="SUPFAM" id="SSF52009">
    <property type="entry name" value="Phosphohistidine domain"/>
    <property type="match status" value="1"/>
</dbReference>
<organism evidence="2 3">
    <name type="scientific">Dinothrombium tinctorium</name>
    <dbReference type="NCBI Taxonomy" id="1965070"/>
    <lineage>
        <taxon>Eukaryota</taxon>
        <taxon>Metazoa</taxon>
        <taxon>Ecdysozoa</taxon>
        <taxon>Arthropoda</taxon>
        <taxon>Chelicerata</taxon>
        <taxon>Arachnida</taxon>
        <taxon>Acari</taxon>
        <taxon>Acariformes</taxon>
        <taxon>Trombidiformes</taxon>
        <taxon>Prostigmata</taxon>
        <taxon>Anystina</taxon>
        <taxon>Parasitengona</taxon>
        <taxon>Trombidioidea</taxon>
        <taxon>Trombidiidae</taxon>
        <taxon>Dinothrombium</taxon>
    </lineage>
</organism>
<dbReference type="InterPro" id="IPR036637">
    <property type="entry name" value="Phosphohistidine_dom_sf"/>
</dbReference>
<sequence>MNQMQLGGLVKGHDFETRNCMMPSNELTEDEKVIGSSVCVGKAEGRAIVAKSFGSVATYIGWSPYFSILAGVVTEIASLISHDAVIARKYGLPAIIGATNAAQIFKTGDNVLLTSEKGILYKIAKM</sequence>
<proteinExistence type="predicted"/>
<dbReference type="Pfam" id="PF00391">
    <property type="entry name" value="PEP-utilizers"/>
    <property type="match status" value="1"/>
</dbReference>
<evidence type="ECO:0000259" key="1">
    <source>
        <dbReference type="Pfam" id="PF00391"/>
    </source>
</evidence>
<reference evidence="2 3" key="1">
    <citation type="journal article" date="2018" name="Gigascience">
        <title>Genomes of trombidid mites reveal novel predicted allergens and laterally-transferred genes associated with secondary metabolism.</title>
        <authorList>
            <person name="Dong X."/>
            <person name="Chaisiri K."/>
            <person name="Xia D."/>
            <person name="Armstrong S.D."/>
            <person name="Fang Y."/>
            <person name="Donnelly M.J."/>
            <person name="Kadowaki T."/>
            <person name="McGarry J.W."/>
            <person name="Darby A.C."/>
            <person name="Makepeace B.L."/>
        </authorList>
    </citation>
    <scope>NUCLEOTIDE SEQUENCE [LARGE SCALE GENOMIC DNA]</scope>
    <source>
        <strain evidence="2">UoL-WK</strain>
    </source>
</reference>
<dbReference type="Gene3D" id="3.50.30.10">
    <property type="entry name" value="Phosphohistidine domain"/>
    <property type="match status" value="1"/>
</dbReference>
<dbReference type="Proteomes" id="UP000285301">
    <property type="component" value="Unassembled WGS sequence"/>
</dbReference>
<dbReference type="GO" id="GO:0016772">
    <property type="term" value="F:transferase activity, transferring phosphorus-containing groups"/>
    <property type="evidence" value="ECO:0007669"/>
    <property type="project" value="InterPro"/>
</dbReference>
<evidence type="ECO:0000313" key="3">
    <source>
        <dbReference type="Proteomes" id="UP000285301"/>
    </source>
</evidence>
<feature type="domain" description="PEP-utilising enzyme mobile" evidence="1">
    <location>
        <begin position="61"/>
        <end position="118"/>
    </location>
</feature>